<dbReference type="OrthoDB" id="289038at2759"/>
<proteinExistence type="predicted"/>
<dbReference type="GeneID" id="5046060"/>
<gene>
    <name evidence="2" type="ORF">GSPATT00025614001</name>
</gene>
<dbReference type="PANTHER" id="PTHR24006:SF827">
    <property type="entry name" value="UBIQUITIN CARBOXYL-TERMINAL HYDROLASE 34"/>
    <property type="match status" value="1"/>
</dbReference>
<dbReference type="STRING" id="5888.A0EC61"/>
<dbReference type="eggNOG" id="KOG1863">
    <property type="taxonomic scope" value="Eukaryota"/>
</dbReference>
<dbReference type="GO" id="GO:0005634">
    <property type="term" value="C:nucleus"/>
    <property type="evidence" value="ECO:0000318"/>
    <property type="project" value="GO_Central"/>
</dbReference>
<dbReference type="KEGG" id="ptm:GSPATT00025614001"/>
<dbReference type="RefSeq" id="XP_001460275.1">
    <property type="nucleotide sequence ID" value="XM_001460238.1"/>
</dbReference>
<dbReference type="InterPro" id="IPR038765">
    <property type="entry name" value="Papain-like_cys_pep_sf"/>
</dbReference>
<evidence type="ECO:0000259" key="1">
    <source>
        <dbReference type="PROSITE" id="PS50235"/>
    </source>
</evidence>
<dbReference type="InterPro" id="IPR018200">
    <property type="entry name" value="USP_CS"/>
</dbReference>
<dbReference type="AlphaFoldDB" id="A0EC61"/>
<accession>A0EC61</accession>
<protein>
    <recommendedName>
        <fullName evidence="1">USP domain-containing protein</fullName>
    </recommendedName>
</protein>
<dbReference type="EMBL" id="CT868670">
    <property type="protein sequence ID" value="CAK92878.1"/>
    <property type="molecule type" value="Genomic_DNA"/>
</dbReference>
<keyword evidence="3" id="KW-1185">Reference proteome</keyword>
<dbReference type="Proteomes" id="UP000000600">
    <property type="component" value="Unassembled WGS sequence"/>
</dbReference>
<organism evidence="2 3">
    <name type="scientific">Paramecium tetraurelia</name>
    <dbReference type="NCBI Taxonomy" id="5888"/>
    <lineage>
        <taxon>Eukaryota</taxon>
        <taxon>Sar</taxon>
        <taxon>Alveolata</taxon>
        <taxon>Ciliophora</taxon>
        <taxon>Intramacronucleata</taxon>
        <taxon>Oligohymenophorea</taxon>
        <taxon>Peniculida</taxon>
        <taxon>Parameciidae</taxon>
        <taxon>Paramecium</taxon>
    </lineage>
</organism>
<evidence type="ECO:0000313" key="3">
    <source>
        <dbReference type="Proteomes" id="UP000000600"/>
    </source>
</evidence>
<feature type="domain" description="USP" evidence="1">
    <location>
        <begin position="161"/>
        <end position="465"/>
    </location>
</feature>
<dbReference type="InParanoid" id="A0EC61"/>
<dbReference type="PANTHER" id="PTHR24006">
    <property type="entry name" value="UBIQUITIN CARBOXYL-TERMINAL HYDROLASE"/>
    <property type="match status" value="1"/>
</dbReference>
<dbReference type="Gene3D" id="3.90.70.10">
    <property type="entry name" value="Cysteine proteinases"/>
    <property type="match status" value="1"/>
</dbReference>
<evidence type="ECO:0000313" key="2">
    <source>
        <dbReference type="EMBL" id="CAK92878.1"/>
    </source>
</evidence>
<dbReference type="PROSITE" id="PS50235">
    <property type="entry name" value="USP_3"/>
    <property type="match status" value="1"/>
</dbReference>
<dbReference type="FunFam" id="3.90.70.10:FF:000167">
    <property type="entry name" value="Ubiquitin specific peptidase 18"/>
    <property type="match status" value="1"/>
</dbReference>
<name>A0EC61_PARTE</name>
<dbReference type="SUPFAM" id="SSF54001">
    <property type="entry name" value="Cysteine proteinases"/>
    <property type="match status" value="1"/>
</dbReference>
<dbReference type="GO" id="GO:0016579">
    <property type="term" value="P:protein deubiquitination"/>
    <property type="evidence" value="ECO:0007669"/>
    <property type="project" value="InterPro"/>
</dbReference>
<sequence>MQDDAQQSEMKSKSQNLVQEVTISQEFEMPINKTKRFVLIPPLSQIRFEDEKNRLQYSCHAKDGSEFDIQIEFENKADNASIFVSCKPVSQQLDHSKIYKLSSSIQSKKTKKQKDIKIEPKDNLLKLQLTQKVKEQQLCLQNEILIELAPKYNSRDEVGYTGIINNSATCYMNSVFQILFHLGIFEKLVYSIKSDQYNQFPCTLQALFYNLRHSQIAISTQEIIKSFKWDKDQQALQQDVQEFIMELLKAMCIKVPEIEKDINELFQGELENHIKNEKFDNSNSEQFMDISLNITNSLNESLELFIQSEQLDAYTHDVYGKQEAIKYHRFKKLPPILLINLKRYQFDGQGFTKIHDYFQYDDEINFKQYLINQVDEIYQLYAVLVHRGEAINHGHYYCYIRPTQNSQEWFKFDDKIVTRATKQEVFQNNFGGQYTQADYDGDLDEIITKKKNNPETAYMLVYIKANLPDILVSPKVFPEWILKQEQLYNDTQFEQRHFIQTNIFTINHLNQNQCQQMKTGIIFHKSALNQSIDQNVIEEFFDQYTTPLLIPKIITVQQIIDQLSEKINVDKKYLHLLMYKISHLKPNLESVIQMQPQKNLSFYLANKIYLFGLMLLSTNFEDQILINNYFGVDKIKLDLMPQIGGGKNSKENKSIVDNKVLVIIKTYSNKIIEFDQILLLDKGQPILDTINREYTNNNQIKIYYQNDNLEFRQQNSMFKNTEYIQVYLDFQNELETDIEQINNLREVIIKVLNESQCTSQLFNKNDSTSALLDFLAQLEDCKQENIQIKYKDKKGNIQTLQQQMKIEELIQFDNNISYKQTIVPIGALKEQMSFQVDNQTYIILKSMSFAEFMEQEQLSPTTHVPLLISKKDKKQAQVQLDLTQKISRYTYKHEIKFIKPIVLGTDIYLICFLQSVDIVLLCNPIVCQVSQNNTIAEMVNRIIQDVSQAPIQYKSQSIQITEDFIYSSEDNKTRRLEQQIRVRINNQEIQQDTQMGIGSLMPELKQLTLVMTFLTIRDTKVDKLRQKGVQIF</sequence>
<dbReference type="HOGENOM" id="CLU_314626_0_0_1"/>
<dbReference type="Pfam" id="PF00443">
    <property type="entry name" value="UCH"/>
    <property type="match status" value="1"/>
</dbReference>
<reference evidence="2 3" key="1">
    <citation type="journal article" date="2006" name="Nature">
        <title>Global trends of whole-genome duplications revealed by the ciliate Paramecium tetraurelia.</title>
        <authorList>
            <consortium name="Genoscope"/>
            <person name="Aury J.-M."/>
            <person name="Jaillon O."/>
            <person name="Duret L."/>
            <person name="Noel B."/>
            <person name="Jubin C."/>
            <person name="Porcel B.M."/>
            <person name="Segurens B."/>
            <person name="Daubin V."/>
            <person name="Anthouard V."/>
            <person name="Aiach N."/>
            <person name="Arnaiz O."/>
            <person name="Billaut A."/>
            <person name="Beisson J."/>
            <person name="Blanc I."/>
            <person name="Bouhouche K."/>
            <person name="Camara F."/>
            <person name="Duharcourt S."/>
            <person name="Guigo R."/>
            <person name="Gogendeau D."/>
            <person name="Katinka M."/>
            <person name="Keller A.-M."/>
            <person name="Kissmehl R."/>
            <person name="Klotz C."/>
            <person name="Koll F."/>
            <person name="Le Moue A."/>
            <person name="Lepere C."/>
            <person name="Malinsky S."/>
            <person name="Nowacki M."/>
            <person name="Nowak J.K."/>
            <person name="Plattner H."/>
            <person name="Poulain J."/>
            <person name="Ruiz F."/>
            <person name="Serrano V."/>
            <person name="Zagulski M."/>
            <person name="Dessen P."/>
            <person name="Betermier M."/>
            <person name="Weissenbach J."/>
            <person name="Scarpelli C."/>
            <person name="Schachter V."/>
            <person name="Sperling L."/>
            <person name="Meyer E."/>
            <person name="Cohen J."/>
            <person name="Wincker P."/>
        </authorList>
    </citation>
    <scope>NUCLEOTIDE SEQUENCE [LARGE SCALE GENOMIC DNA]</scope>
    <source>
        <strain evidence="2 3">Stock d4-2</strain>
    </source>
</reference>
<dbReference type="InterPro" id="IPR001394">
    <property type="entry name" value="Peptidase_C19_UCH"/>
</dbReference>
<dbReference type="PROSITE" id="PS00973">
    <property type="entry name" value="USP_2"/>
    <property type="match status" value="1"/>
</dbReference>
<dbReference type="GO" id="GO:0004843">
    <property type="term" value="F:cysteine-type deubiquitinase activity"/>
    <property type="evidence" value="ECO:0000318"/>
    <property type="project" value="GO_Central"/>
</dbReference>
<dbReference type="InterPro" id="IPR050164">
    <property type="entry name" value="Peptidase_C19"/>
</dbReference>
<dbReference type="GO" id="GO:0005829">
    <property type="term" value="C:cytosol"/>
    <property type="evidence" value="ECO:0000318"/>
    <property type="project" value="GO_Central"/>
</dbReference>
<dbReference type="InterPro" id="IPR028889">
    <property type="entry name" value="USP"/>
</dbReference>
<dbReference type="GO" id="GO:0031647">
    <property type="term" value="P:regulation of protein stability"/>
    <property type="evidence" value="ECO:0000318"/>
    <property type="project" value="GO_Central"/>
</dbReference>
<dbReference type="OMA" id="NESQCTS"/>